<sequence>MPHVKGNKFKPKLPEPSPTESQPEPATAAQPGEQPAGGKKKKNKNKFKQQQDGPAGASDVAVEPAVPAAAAAPADGTAAAAAAAAGAAAEDGGQWLSKKQRKQQRQQQQQQVLPAVPTVVVAAPKPGAAPSAAAAAATSNWAALKAAMDAAKQQQQAARPHWHKKRKAEASAGDVQPAVPVNRPTSTGSDTGPTKVLAIDCEMVGVGPNGDRSVLARVCIVNSAGNVLLDRYVRPKEKVTDFRTRVSGIRPSNLRDAAPFDEVQRQVADLLKGRIVVGHAIVNDLEALLLSHKRKDVRDTARYPPLMKEQARTGRLKPRALRHLAAEQLGLTIQEGEHSPVDDARAALLLYMRHRKEWERWVAAGGRQDQHPAVKGKKAVMSLEELAQHGAHLADL</sequence>
<keyword evidence="13" id="KW-1185">Reference proteome</keyword>
<evidence type="ECO:0000259" key="11">
    <source>
        <dbReference type="SMART" id="SM00479"/>
    </source>
</evidence>
<dbReference type="GO" id="GO:0003676">
    <property type="term" value="F:nucleic acid binding"/>
    <property type="evidence" value="ECO:0007669"/>
    <property type="project" value="InterPro"/>
</dbReference>
<evidence type="ECO:0000313" key="12">
    <source>
        <dbReference type="EMBL" id="PRW59412.1"/>
    </source>
</evidence>
<feature type="compositionally biased region" description="Basic residues" evidence="10">
    <location>
        <begin position="38"/>
        <end position="47"/>
    </location>
</feature>
<dbReference type="InterPro" id="IPR037431">
    <property type="entry name" value="REX4_DEDDh_dom"/>
</dbReference>
<evidence type="ECO:0000256" key="4">
    <source>
        <dbReference type="ARBA" id="ARBA00022552"/>
    </source>
</evidence>
<keyword evidence="5" id="KW-0540">Nuclease</keyword>
<protein>
    <recommendedName>
        <fullName evidence="3">RNA exonuclease 4</fullName>
    </recommendedName>
</protein>
<comment type="subcellular location">
    <subcellularLocation>
        <location evidence="1">Nucleus</location>
    </subcellularLocation>
</comment>
<evidence type="ECO:0000256" key="1">
    <source>
        <dbReference type="ARBA" id="ARBA00004123"/>
    </source>
</evidence>
<comment type="function">
    <text evidence="9">Exoribonuclease involved in ribosome biosynthesis. Involved in the processing of ITS1, the internal transcribed spacer localized between the 18S and 5.8S rRNAs.</text>
</comment>
<comment type="caution">
    <text evidence="12">The sequence shown here is derived from an EMBL/GenBank/DDBJ whole genome shotgun (WGS) entry which is preliminary data.</text>
</comment>
<keyword evidence="7 12" id="KW-0269">Exonuclease</keyword>
<dbReference type="PANTHER" id="PTHR12801">
    <property type="entry name" value="RNA EXONUCLEASE REXO1 / RECO3 FAMILY MEMBER-RELATED"/>
    <property type="match status" value="1"/>
</dbReference>
<dbReference type="FunFam" id="3.30.420.10:FF:000007">
    <property type="entry name" value="Interferon-stimulated exonuclease gene 20"/>
    <property type="match status" value="1"/>
</dbReference>
<keyword evidence="4" id="KW-0698">rRNA processing</keyword>
<dbReference type="InterPro" id="IPR047021">
    <property type="entry name" value="REXO1/3/4-like"/>
</dbReference>
<dbReference type="GO" id="GO:0005634">
    <property type="term" value="C:nucleus"/>
    <property type="evidence" value="ECO:0007669"/>
    <property type="project" value="UniProtKB-SubCell"/>
</dbReference>
<evidence type="ECO:0000256" key="7">
    <source>
        <dbReference type="ARBA" id="ARBA00022839"/>
    </source>
</evidence>
<dbReference type="InterPro" id="IPR012337">
    <property type="entry name" value="RNaseH-like_sf"/>
</dbReference>
<dbReference type="EMBL" id="LHPG02000004">
    <property type="protein sequence ID" value="PRW59412.1"/>
    <property type="molecule type" value="Genomic_DNA"/>
</dbReference>
<accession>A0A2P6TZB8</accession>
<feature type="region of interest" description="Disordered" evidence="10">
    <location>
        <begin position="1"/>
        <end position="61"/>
    </location>
</feature>
<dbReference type="CDD" id="cd06144">
    <property type="entry name" value="REX4_like"/>
    <property type="match status" value="1"/>
</dbReference>
<evidence type="ECO:0000313" key="13">
    <source>
        <dbReference type="Proteomes" id="UP000239899"/>
    </source>
</evidence>
<feature type="region of interest" description="Disordered" evidence="10">
    <location>
        <begin position="155"/>
        <end position="193"/>
    </location>
</feature>
<feature type="domain" description="Exonuclease" evidence="11">
    <location>
        <begin position="195"/>
        <end position="360"/>
    </location>
</feature>
<dbReference type="GO" id="GO:0006364">
    <property type="term" value="P:rRNA processing"/>
    <property type="evidence" value="ECO:0007669"/>
    <property type="project" value="UniProtKB-KW"/>
</dbReference>
<keyword evidence="8" id="KW-0539">Nucleus</keyword>
<dbReference type="PANTHER" id="PTHR12801:SF45">
    <property type="entry name" value="RNA EXONUCLEASE 4"/>
    <property type="match status" value="1"/>
</dbReference>
<dbReference type="STRING" id="3076.A0A2P6TZB8"/>
<name>A0A2P6TZB8_CHLSO</name>
<dbReference type="SMART" id="SM00479">
    <property type="entry name" value="EXOIII"/>
    <property type="match status" value="1"/>
</dbReference>
<evidence type="ECO:0000256" key="3">
    <source>
        <dbReference type="ARBA" id="ARBA00016937"/>
    </source>
</evidence>
<proteinExistence type="inferred from homology"/>
<evidence type="ECO:0000256" key="10">
    <source>
        <dbReference type="SAM" id="MobiDB-lite"/>
    </source>
</evidence>
<dbReference type="Gene3D" id="3.30.420.10">
    <property type="entry name" value="Ribonuclease H-like superfamily/Ribonuclease H"/>
    <property type="match status" value="1"/>
</dbReference>
<evidence type="ECO:0000256" key="6">
    <source>
        <dbReference type="ARBA" id="ARBA00022801"/>
    </source>
</evidence>
<evidence type="ECO:0000256" key="2">
    <source>
        <dbReference type="ARBA" id="ARBA00010489"/>
    </source>
</evidence>
<feature type="compositionally biased region" description="Basic residues" evidence="10">
    <location>
        <begin position="1"/>
        <end position="11"/>
    </location>
</feature>
<dbReference type="Proteomes" id="UP000239899">
    <property type="component" value="Unassembled WGS sequence"/>
</dbReference>
<evidence type="ECO:0000256" key="5">
    <source>
        <dbReference type="ARBA" id="ARBA00022722"/>
    </source>
</evidence>
<evidence type="ECO:0000256" key="8">
    <source>
        <dbReference type="ARBA" id="ARBA00023242"/>
    </source>
</evidence>
<comment type="similarity">
    <text evidence="2">Belongs to the REXO4 family.</text>
</comment>
<dbReference type="InterPro" id="IPR036397">
    <property type="entry name" value="RNaseH_sf"/>
</dbReference>
<feature type="region of interest" description="Disordered" evidence="10">
    <location>
        <begin position="93"/>
        <end position="112"/>
    </location>
</feature>
<organism evidence="12 13">
    <name type="scientific">Chlorella sorokiniana</name>
    <name type="common">Freshwater green alga</name>
    <dbReference type="NCBI Taxonomy" id="3076"/>
    <lineage>
        <taxon>Eukaryota</taxon>
        <taxon>Viridiplantae</taxon>
        <taxon>Chlorophyta</taxon>
        <taxon>core chlorophytes</taxon>
        <taxon>Trebouxiophyceae</taxon>
        <taxon>Chlorellales</taxon>
        <taxon>Chlorellaceae</taxon>
        <taxon>Chlorella clade</taxon>
        <taxon>Chlorella</taxon>
    </lineage>
</organism>
<evidence type="ECO:0000256" key="9">
    <source>
        <dbReference type="ARBA" id="ARBA00025599"/>
    </source>
</evidence>
<reference evidence="12 13" key="1">
    <citation type="journal article" date="2018" name="Plant J.">
        <title>Genome sequences of Chlorella sorokiniana UTEX 1602 and Micractinium conductrix SAG 241.80: implications to maltose excretion by a green alga.</title>
        <authorList>
            <person name="Arriola M.B."/>
            <person name="Velmurugan N."/>
            <person name="Zhang Y."/>
            <person name="Plunkett M.H."/>
            <person name="Hondzo H."/>
            <person name="Barney B.M."/>
        </authorList>
    </citation>
    <scope>NUCLEOTIDE SEQUENCE [LARGE SCALE GENOMIC DNA]</scope>
    <source>
        <strain evidence="13">UTEX 1602</strain>
    </source>
</reference>
<gene>
    <name evidence="12" type="ORF">C2E21_2206</name>
</gene>
<keyword evidence="6" id="KW-0378">Hydrolase</keyword>
<dbReference type="InterPro" id="IPR013520">
    <property type="entry name" value="Ribonucl_H"/>
</dbReference>
<dbReference type="GO" id="GO:0008408">
    <property type="term" value="F:3'-5' exonuclease activity"/>
    <property type="evidence" value="ECO:0007669"/>
    <property type="project" value="InterPro"/>
</dbReference>
<dbReference type="SUPFAM" id="SSF53098">
    <property type="entry name" value="Ribonuclease H-like"/>
    <property type="match status" value="1"/>
</dbReference>
<dbReference type="Pfam" id="PF00929">
    <property type="entry name" value="RNase_T"/>
    <property type="match status" value="1"/>
</dbReference>
<dbReference type="OrthoDB" id="16516at2759"/>
<feature type="compositionally biased region" description="Polar residues" evidence="10">
    <location>
        <begin position="183"/>
        <end position="192"/>
    </location>
</feature>
<dbReference type="AlphaFoldDB" id="A0A2P6TZB8"/>